<reference evidence="1 2" key="1">
    <citation type="submission" date="2023-02" db="EMBL/GenBank/DDBJ databases">
        <title>LHISI_Scaffold_Assembly.</title>
        <authorList>
            <person name="Stuart O.P."/>
            <person name="Cleave R."/>
            <person name="Magrath M.J.L."/>
            <person name="Mikheyev A.S."/>
        </authorList>
    </citation>
    <scope>NUCLEOTIDE SEQUENCE [LARGE SCALE GENOMIC DNA]</scope>
    <source>
        <strain evidence="1">Daus_M_001</strain>
        <tissue evidence="1">Leg muscle</tissue>
    </source>
</reference>
<sequence length="147" mass="17106">MIRNYPLPLPQDDISRAELGKNRDGGKQLIMADALSRRPCSTDKNWECTEEILSYVYTVVSNLPTTDTKLQEIAVRSQRKDNLRHLIRYCTEGWPDKSQLTEELIPYWQHHSDISLHNGLLRIGTFIIIPSCMRIEIHKKLHDGHQE</sequence>
<dbReference type="PANTHER" id="PTHR37984">
    <property type="entry name" value="PROTEIN CBG26694"/>
    <property type="match status" value="1"/>
</dbReference>
<dbReference type="PANTHER" id="PTHR37984:SF5">
    <property type="entry name" value="PROTEIN NYNRIN-LIKE"/>
    <property type="match status" value="1"/>
</dbReference>
<comment type="caution">
    <text evidence="1">The sequence shown here is derived from an EMBL/GenBank/DDBJ whole genome shotgun (WGS) entry which is preliminary data.</text>
</comment>
<evidence type="ECO:0000313" key="2">
    <source>
        <dbReference type="Proteomes" id="UP001159363"/>
    </source>
</evidence>
<protein>
    <submittedName>
        <fullName evidence="1">Uncharacterized protein</fullName>
    </submittedName>
</protein>
<accession>A0ABQ9IKL6</accession>
<dbReference type="InterPro" id="IPR050951">
    <property type="entry name" value="Retrovirus_Pol_polyprotein"/>
</dbReference>
<proteinExistence type="predicted"/>
<dbReference type="Proteomes" id="UP001159363">
    <property type="component" value="Chromosome 1"/>
</dbReference>
<name>A0ABQ9IKL6_9NEOP</name>
<evidence type="ECO:0000313" key="1">
    <source>
        <dbReference type="EMBL" id="KAJ8897260.1"/>
    </source>
</evidence>
<dbReference type="EMBL" id="JARBHB010000001">
    <property type="protein sequence ID" value="KAJ8897260.1"/>
    <property type="molecule type" value="Genomic_DNA"/>
</dbReference>
<gene>
    <name evidence="1" type="ORF">PR048_002606</name>
</gene>
<organism evidence="1 2">
    <name type="scientific">Dryococelus australis</name>
    <dbReference type="NCBI Taxonomy" id="614101"/>
    <lineage>
        <taxon>Eukaryota</taxon>
        <taxon>Metazoa</taxon>
        <taxon>Ecdysozoa</taxon>
        <taxon>Arthropoda</taxon>
        <taxon>Hexapoda</taxon>
        <taxon>Insecta</taxon>
        <taxon>Pterygota</taxon>
        <taxon>Neoptera</taxon>
        <taxon>Polyneoptera</taxon>
        <taxon>Phasmatodea</taxon>
        <taxon>Verophasmatodea</taxon>
        <taxon>Anareolatae</taxon>
        <taxon>Phasmatidae</taxon>
        <taxon>Eurycanthinae</taxon>
        <taxon>Dryococelus</taxon>
    </lineage>
</organism>
<keyword evidence="2" id="KW-1185">Reference proteome</keyword>